<feature type="region of interest" description="Disordered" evidence="2">
    <location>
        <begin position="128"/>
        <end position="157"/>
    </location>
</feature>
<dbReference type="Proteomes" id="UP001153076">
    <property type="component" value="Unassembled WGS sequence"/>
</dbReference>
<feature type="region of interest" description="Disordered" evidence="2">
    <location>
        <begin position="204"/>
        <end position="232"/>
    </location>
</feature>
<protein>
    <recommendedName>
        <fullName evidence="3">SWIM-type domain-containing protein</fullName>
    </recommendedName>
</protein>
<organism evidence="4 5">
    <name type="scientific">Carnegiea gigantea</name>
    <dbReference type="NCBI Taxonomy" id="171969"/>
    <lineage>
        <taxon>Eukaryota</taxon>
        <taxon>Viridiplantae</taxon>
        <taxon>Streptophyta</taxon>
        <taxon>Embryophyta</taxon>
        <taxon>Tracheophyta</taxon>
        <taxon>Spermatophyta</taxon>
        <taxon>Magnoliopsida</taxon>
        <taxon>eudicotyledons</taxon>
        <taxon>Gunneridae</taxon>
        <taxon>Pentapetalae</taxon>
        <taxon>Caryophyllales</taxon>
        <taxon>Cactineae</taxon>
        <taxon>Cactaceae</taxon>
        <taxon>Cactoideae</taxon>
        <taxon>Echinocereeae</taxon>
        <taxon>Carnegiea</taxon>
    </lineage>
</organism>
<proteinExistence type="predicted"/>
<dbReference type="GO" id="GO:0008270">
    <property type="term" value="F:zinc ion binding"/>
    <property type="evidence" value="ECO:0007669"/>
    <property type="project" value="UniProtKB-KW"/>
</dbReference>
<keyword evidence="5" id="KW-1185">Reference proteome</keyword>
<dbReference type="Pfam" id="PF04434">
    <property type="entry name" value="SWIM"/>
    <property type="match status" value="1"/>
</dbReference>
<keyword evidence="1" id="KW-0862">Zinc</keyword>
<name>A0A9Q1K4P0_9CARY</name>
<feature type="compositionally biased region" description="Basic and acidic residues" evidence="2">
    <location>
        <begin position="204"/>
        <end position="214"/>
    </location>
</feature>
<evidence type="ECO:0000313" key="4">
    <source>
        <dbReference type="EMBL" id="KAJ8436371.1"/>
    </source>
</evidence>
<feature type="compositionally biased region" description="Basic residues" evidence="2">
    <location>
        <begin position="128"/>
        <end position="139"/>
    </location>
</feature>
<dbReference type="PROSITE" id="PS50966">
    <property type="entry name" value="ZF_SWIM"/>
    <property type="match status" value="1"/>
</dbReference>
<evidence type="ECO:0000313" key="5">
    <source>
        <dbReference type="Proteomes" id="UP001153076"/>
    </source>
</evidence>
<dbReference type="OrthoDB" id="747268at2759"/>
<keyword evidence="1" id="KW-0479">Metal-binding</keyword>
<gene>
    <name evidence="4" type="ORF">Cgig2_032192</name>
</gene>
<evidence type="ECO:0000256" key="1">
    <source>
        <dbReference type="PROSITE-ProRule" id="PRU00325"/>
    </source>
</evidence>
<dbReference type="EMBL" id="JAKOGI010000347">
    <property type="protein sequence ID" value="KAJ8436371.1"/>
    <property type="molecule type" value="Genomic_DNA"/>
</dbReference>
<reference evidence="4" key="1">
    <citation type="submission" date="2022-04" db="EMBL/GenBank/DDBJ databases">
        <title>Carnegiea gigantea Genome sequencing and assembly v2.</title>
        <authorList>
            <person name="Copetti D."/>
            <person name="Sanderson M.J."/>
            <person name="Burquez A."/>
            <person name="Wojciechowski M.F."/>
        </authorList>
    </citation>
    <scope>NUCLEOTIDE SEQUENCE</scope>
    <source>
        <strain evidence="4">SGP5-SGP5p</strain>
        <tissue evidence="4">Aerial part</tissue>
    </source>
</reference>
<evidence type="ECO:0000256" key="2">
    <source>
        <dbReference type="SAM" id="MobiDB-lite"/>
    </source>
</evidence>
<comment type="caution">
    <text evidence="4">The sequence shown here is derived from an EMBL/GenBank/DDBJ whole genome shotgun (WGS) entry which is preliminary data.</text>
</comment>
<feature type="compositionally biased region" description="Basic residues" evidence="2">
    <location>
        <begin position="215"/>
        <end position="224"/>
    </location>
</feature>
<keyword evidence="1" id="KW-0863">Zinc-finger</keyword>
<feature type="domain" description="SWIM-type" evidence="3">
    <location>
        <begin position="2"/>
        <end position="36"/>
    </location>
</feature>
<feature type="compositionally biased region" description="Polar residues" evidence="2">
    <location>
        <begin position="140"/>
        <end position="154"/>
    </location>
</feature>
<accession>A0A9Q1K4P0</accession>
<dbReference type="InterPro" id="IPR007527">
    <property type="entry name" value="Znf_SWIM"/>
</dbReference>
<sequence>MHLVFWDGSITLCNCKNFEFWGILCRHILQVFIQKDCFHTLSCYLPLRWRSEMAESRGEAQELVTEEVLQATGFERWRSCPMPTEIKNERTPKKGTLERWKGIGQKANQELFNLQTTWSYKANMSIKRRSKPRDRKFRQKTTGALTSRCRSGTAQGDGGSHKFLIWKLIVEFVFSGEAAIVQKPQVFGNSSDFMASRNSLENSRFRLRDGDGQRGKRAFGKRKKTDTGQREK</sequence>
<dbReference type="AlphaFoldDB" id="A0A9Q1K4P0"/>
<evidence type="ECO:0000259" key="3">
    <source>
        <dbReference type="PROSITE" id="PS50966"/>
    </source>
</evidence>